<name>A0A288QAJ8_9LACO</name>
<keyword evidence="2" id="KW-1185">Reference proteome</keyword>
<dbReference type="Pfam" id="PF11311">
    <property type="entry name" value="DUF3114"/>
    <property type="match status" value="1"/>
</dbReference>
<organism evidence="1 2">
    <name type="scientific">Weissella soli</name>
    <dbReference type="NCBI Taxonomy" id="155866"/>
    <lineage>
        <taxon>Bacteria</taxon>
        <taxon>Bacillati</taxon>
        <taxon>Bacillota</taxon>
        <taxon>Bacilli</taxon>
        <taxon>Lactobacillales</taxon>
        <taxon>Lactobacillaceae</taxon>
        <taxon>Weissella</taxon>
    </lineage>
</organism>
<evidence type="ECO:0000313" key="1">
    <source>
        <dbReference type="EMBL" id="RDL05218.1"/>
    </source>
</evidence>
<proteinExistence type="predicted"/>
<dbReference type="EMBL" id="QRAS01000003">
    <property type="protein sequence ID" value="RDL05218.1"/>
    <property type="molecule type" value="Genomic_DNA"/>
</dbReference>
<dbReference type="AlphaFoldDB" id="A0A288QAJ8"/>
<sequence length="330" mass="38775">MSSTRQQLEMQVQTLREEGWSEFAISEYMQHIEAESILENVTIIEDSWEAAHRIGSKLFNHMLFDDAELATDAKLNMFYRLLGARIDQFNFMQLYRVADKTFRFPAGEAELIVYFQFVDQFVQLIQEKYATRGLYDIWDHQMRYWLSLPIIDFIFIDEQTQQNGRFSSERKQFEKWLEKTRIIHYPFGKSNPRLHNRYSKGELETIDVKTKDLNIKDQFIGDEGYHVEVVFNKDGKAISQWNVLRETVDGKIVSNPAEYSTPELLQIANTESVNYAEIGGADHNRLDVKPANLMFGMESLVRRRAKRAFKAIPIDQFNTITRNKWAKNKA</sequence>
<protein>
    <submittedName>
        <fullName evidence="1">Uncharacterized protein DUF3114</fullName>
    </submittedName>
</protein>
<accession>A0A288QAJ8</accession>
<dbReference type="KEGG" id="wso:WSWS_01450"/>
<comment type="caution">
    <text evidence="1">The sequence shown here is derived from an EMBL/GenBank/DDBJ whole genome shotgun (WGS) entry which is preliminary data.</text>
</comment>
<dbReference type="RefSeq" id="WP_070230622.1">
    <property type="nucleotide sequence ID" value="NZ_BJYO01000009.1"/>
</dbReference>
<dbReference type="GeneID" id="94546635"/>
<dbReference type="Proteomes" id="UP000254912">
    <property type="component" value="Unassembled WGS sequence"/>
</dbReference>
<gene>
    <name evidence="1" type="ORF">DFP99_1158</name>
</gene>
<dbReference type="InterPro" id="IPR021462">
    <property type="entry name" value="DUF3114"/>
</dbReference>
<reference evidence="1 2" key="1">
    <citation type="submission" date="2018-07" db="EMBL/GenBank/DDBJ databases">
        <title>Genomic Encyclopedia of Type Strains, Phase III (KMG-III): the genomes of soil and plant-associated and newly described type strains.</title>
        <authorList>
            <person name="Whitman W."/>
        </authorList>
    </citation>
    <scope>NUCLEOTIDE SEQUENCE [LARGE SCALE GENOMIC DNA]</scope>
    <source>
        <strain evidence="1 2">CECT 7031</strain>
    </source>
</reference>
<evidence type="ECO:0000313" key="2">
    <source>
        <dbReference type="Proteomes" id="UP000254912"/>
    </source>
</evidence>